<dbReference type="PANTHER" id="PTHR21301">
    <property type="entry name" value="REVERSE TRANSCRIPTASE"/>
    <property type="match status" value="1"/>
</dbReference>
<name>A0A1B6I606_9HEMI</name>
<feature type="non-terminal residue" evidence="1">
    <location>
        <position position="1"/>
    </location>
</feature>
<protein>
    <submittedName>
        <fullName evidence="1">Uncharacterized protein</fullName>
    </submittedName>
</protein>
<dbReference type="EMBL" id="GECU01025369">
    <property type="protein sequence ID" value="JAS82337.1"/>
    <property type="molecule type" value="Transcribed_RNA"/>
</dbReference>
<gene>
    <name evidence="1" type="ORF">g.5536</name>
</gene>
<accession>A0A1B6I606</accession>
<proteinExistence type="predicted"/>
<feature type="non-terminal residue" evidence="1">
    <location>
        <position position="268"/>
    </location>
</feature>
<dbReference type="AlphaFoldDB" id="A0A1B6I606"/>
<sequence>STYLKIIHELLILRLHPIELDIFQAETFDIVSDTIHNVFTKQVSKIVRLCNANKIICPFSDSELPYSDNNQTNNNQFVLNLSNKSMTDCELNLLSKGLNFSISNGHFSCVDIVMPTDSAANLLPPEQQDYYRALIRQTMEKSNRPKSNLTFTEISALKSLRNDESIVILPADKGKVTVILDKEEYDSKINKLVNCDEYTSINKDPTVKIEKIIKQTLKNHENELGKPLIVKLSPQYSKPPHLYGLPKIHKDFIPLRPIVSSIDSPVSK</sequence>
<reference evidence="1" key="1">
    <citation type="submission" date="2015-11" db="EMBL/GenBank/DDBJ databases">
        <title>De novo transcriptome assembly of four potential Pierce s Disease insect vectors from Arizona vineyards.</title>
        <authorList>
            <person name="Tassone E.E."/>
        </authorList>
    </citation>
    <scope>NUCLEOTIDE SEQUENCE</scope>
</reference>
<dbReference type="PANTHER" id="PTHR21301:SF10">
    <property type="entry name" value="REVERSE TRANSCRIPTASE DOMAIN-CONTAINING PROTEIN"/>
    <property type="match status" value="1"/>
</dbReference>
<organism evidence="1">
    <name type="scientific">Homalodisca liturata</name>
    <dbReference type="NCBI Taxonomy" id="320908"/>
    <lineage>
        <taxon>Eukaryota</taxon>
        <taxon>Metazoa</taxon>
        <taxon>Ecdysozoa</taxon>
        <taxon>Arthropoda</taxon>
        <taxon>Hexapoda</taxon>
        <taxon>Insecta</taxon>
        <taxon>Pterygota</taxon>
        <taxon>Neoptera</taxon>
        <taxon>Paraneoptera</taxon>
        <taxon>Hemiptera</taxon>
        <taxon>Auchenorrhyncha</taxon>
        <taxon>Membracoidea</taxon>
        <taxon>Cicadellidae</taxon>
        <taxon>Cicadellinae</taxon>
        <taxon>Proconiini</taxon>
        <taxon>Homalodisca</taxon>
    </lineage>
</organism>
<evidence type="ECO:0000313" key="1">
    <source>
        <dbReference type="EMBL" id="JAS82337.1"/>
    </source>
</evidence>